<protein>
    <recommendedName>
        <fullName evidence="1">CinA C-terminal domain-containing protein</fullName>
    </recommendedName>
</protein>
<dbReference type="Pfam" id="PF02464">
    <property type="entry name" value="CinA"/>
    <property type="match status" value="1"/>
</dbReference>
<dbReference type="NCBIfam" id="TIGR00199">
    <property type="entry name" value="PncC_domain"/>
    <property type="match status" value="1"/>
</dbReference>
<name>A0A1D7U2N4_9HYPH</name>
<dbReference type="Proteomes" id="UP000094969">
    <property type="component" value="Chromosome"/>
</dbReference>
<dbReference type="KEGG" id="bvv:BHK69_15175"/>
<dbReference type="Gene3D" id="3.90.950.20">
    <property type="entry name" value="CinA-like"/>
    <property type="match status" value="1"/>
</dbReference>
<feature type="domain" description="CinA C-terminal" evidence="1">
    <location>
        <begin position="5"/>
        <end position="141"/>
    </location>
</feature>
<proteinExistence type="predicted"/>
<dbReference type="STRING" id="1526658.BHK69_15175"/>
<gene>
    <name evidence="2" type="ORF">BHK69_15175</name>
</gene>
<dbReference type="SUPFAM" id="SSF142433">
    <property type="entry name" value="CinA-like"/>
    <property type="match status" value="1"/>
</dbReference>
<evidence type="ECO:0000259" key="1">
    <source>
        <dbReference type="Pfam" id="PF02464"/>
    </source>
</evidence>
<sequence>MIVARKVLVTAESCTAGKLAHLISEVPGAAKVLEGGFVVYSKQAKMRLLGVQRQIIADFTTVSEAVARAMVANALERSGADLAIALTGVTGSEPDENGNPLGRLHVTAGLPDGSRIHRHCEFGSLSPDVLTHAALQMALLSALELLGRPKTGTSPSPRRT</sequence>
<dbReference type="EMBL" id="CP017147">
    <property type="protein sequence ID" value="AOO81617.1"/>
    <property type="molecule type" value="Genomic_DNA"/>
</dbReference>
<evidence type="ECO:0000313" key="2">
    <source>
        <dbReference type="EMBL" id="AOO81617.1"/>
    </source>
</evidence>
<keyword evidence="3" id="KW-1185">Reference proteome</keyword>
<dbReference type="InterPro" id="IPR008136">
    <property type="entry name" value="CinA_C"/>
</dbReference>
<dbReference type="AlphaFoldDB" id="A0A1D7U2N4"/>
<organism evidence="2 3">
    <name type="scientific">Bosea vaviloviae</name>
    <dbReference type="NCBI Taxonomy" id="1526658"/>
    <lineage>
        <taxon>Bacteria</taxon>
        <taxon>Pseudomonadati</taxon>
        <taxon>Pseudomonadota</taxon>
        <taxon>Alphaproteobacteria</taxon>
        <taxon>Hyphomicrobiales</taxon>
        <taxon>Boseaceae</taxon>
        <taxon>Bosea</taxon>
    </lineage>
</organism>
<evidence type="ECO:0000313" key="3">
    <source>
        <dbReference type="Proteomes" id="UP000094969"/>
    </source>
</evidence>
<accession>A0A1D7U2N4</accession>
<dbReference type="InterPro" id="IPR036653">
    <property type="entry name" value="CinA-like_C"/>
</dbReference>
<reference evidence="2 3" key="1">
    <citation type="journal article" date="2015" name="Antonie Van Leeuwenhoek">
        <title>Bosea vaviloviae sp. nov., a new species of slow-growing rhizobia isolated from nodules of the relict species Vavilovia formosa (Stev.) Fed.</title>
        <authorList>
            <person name="Safronova V.I."/>
            <person name="Kuznetsova I.G."/>
            <person name="Sazanova A.L."/>
            <person name="Kimeklis A.K."/>
            <person name="Belimov A.A."/>
            <person name="Andronov E.E."/>
            <person name="Pinaev A.G."/>
            <person name="Chizhevskaya E.P."/>
            <person name="Pukhaev A.R."/>
            <person name="Popov K.P."/>
            <person name="Willems A."/>
            <person name="Tikhonovich I.A."/>
        </authorList>
    </citation>
    <scope>NUCLEOTIDE SEQUENCE [LARGE SCALE GENOMIC DNA]</scope>
    <source>
        <strain evidence="2 3">Vaf18</strain>
    </source>
</reference>